<dbReference type="InterPro" id="IPR036465">
    <property type="entry name" value="vWFA_dom_sf"/>
</dbReference>
<reference evidence="3" key="1">
    <citation type="journal article" date="2014" name="Int. J. Syst. Evol. Microbiol.">
        <title>Complete genome sequence of Corynebacterium casei LMG S-19264T (=DSM 44701T), isolated from a smear-ripened cheese.</title>
        <authorList>
            <consortium name="US DOE Joint Genome Institute (JGI-PGF)"/>
            <person name="Walter F."/>
            <person name="Albersmeier A."/>
            <person name="Kalinowski J."/>
            <person name="Ruckert C."/>
        </authorList>
    </citation>
    <scope>NUCLEOTIDE SEQUENCE</scope>
    <source>
        <strain evidence="3">KCTC 12988</strain>
    </source>
</reference>
<protein>
    <recommendedName>
        <fullName evidence="2">VWFA domain-containing protein</fullName>
    </recommendedName>
</protein>
<sequence>MNFLAPNLLWGLLALIPLSLIYFLKVRPRRKQTNAYFLWEKILQEKAASALFRRLRDVLSLLLIALVVAMIVMAMARPKVQTDDGRDLLLVIDQSPSMAAGDDRETVFEEAKKEATNIVRALDGSRRLAVVGLADRLDFASHLSDSPKDLLDAIEGMKPSPVPISETAIREVNRLADGRDSRVIFLTDGHGGLGSLSEKVETIRLKGPTANAGIVAADLAWVPGKNGVVSFFYKVASSFPTDKSAELILKDATGSRILRVIPILLQSGISEGETIEVGEMVAGSWVAELEVADSLPADNTVVMGLNEQRRIRVAVSSDQPYFFERSLEAFAQAGGLQMAEVESAEVLLTDQGAATSLQQIVFRPEGESVWWQDLGEALEQPVPLIKAEGHPLLRHLEAESINFSGARQLTAPEGSVVLVESESGIPLLYKARADGMEAIVVNLDPSVAEFFLSPWFPVLIYDGALNLTGEEASLRTVYPVGSRIDFPGESESPALWTNPKGQVARTTSGELRQTGLHRLQLGADQRVFGVGLLRSEETLLDGSGPAASDAQLERGRMLGWWLLAIALVFVCVESILYHRRKLG</sequence>
<dbReference type="Gene3D" id="3.40.50.410">
    <property type="entry name" value="von Willebrand factor, type A domain"/>
    <property type="match status" value="1"/>
</dbReference>
<dbReference type="Pfam" id="PF07584">
    <property type="entry name" value="BatA"/>
    <property type="match status" value="1"/>
</dbReference>
<accession>A0A918TS31</accession>
<organism evidence="3 4">
    <name type="scientific">Roseibacillus persicicus</name>
    <dbReference type="NCBI Taxonomy" id="454148"/>
    <lineage>
        <taxon>Bacteria</taxon>
        <taxon>Pseudomonadati</taxon>
        <taxon>Verrucomicrobiota</taxon>
        <taxon>Verrucomicrobiia</taxon>
        <taxon>Verrucomicrobiales</taxon>
        <taxon>Verrucomicrobiaceae</taxon>
        <taxon>Roseibacillus</taxon>
    </lineage>
</organism>
<name>A0A918TS31_9BACT</name>
<dbReference type="RefSeq" id="WP_189571292.1">
    <property type="nucleotide sequence ID" value="NZ_BMXI01000013.1"/>
</dbReference>
<dbReference type="InterPro" id="IPR024163">
    <property type="entry name" value="Aerotolerance_reg_N"/>
</dbReference>
<feature type="transmembrane region" description="Helical" evidence="1">
    <location>
        <begin position="558"/>
        <end position="577"/>
    </location>
</feature>
<keyword evidence="1" id="KW-0472">Membrane</keyword>
<feature type="transmembrane region" description="Helical" evidence="1">
    <location>
        <begin position="6"/>
        <end position="24"/>
    </location>
</feature>
<evidence type="ECO:0000313" key="3">
    <source>
        <dbReference type="EMBL" id="GHC60025.1"/>
    </source>
</evidence>
<gene>
    <name evidence="3" type="ORF">GCM10007100_29040</name>
</gene>
<keyword evidence="1" id="KW-0812">Transmembrane</keyword>
<dbReference type="NCBIfam" id="TIGR02226">
    <property type="entry name" value="two_anch"/>
    <property type="match status" value="1"/>
</dbReference>
<dbReference type="SMART" id="SM00327">
    <property type="entry name" value="VWA"/>
    <property type="match status" value="1"/>
</dbReference>
<feature type="domain" description="VWFA" evidence="2">
    <location>
        <begin position="87"/>
        <end position="214"/>
    </location>
</feature>
<dbReference type="CDD" id="cd00198">
    <property type="entry name" value="vWFA"/>
    <property type="match status" value="1"/>
</dbReference>
<evidence type="ECO:0000256" key="1">
    <source>
        <dbReference type="SAM" id="Phobius"/>
    </source>
</evidence>
<dbReference type="PROSITE" id="PS50234">
    <property type="entry name" value="VWFA"/>
    <property type="match status" value="1"/>
</dbReference>
<proteinExistence type="predicted"/>
<comment type="caution">
    <text evidence="3">The sequence shown here is derived from an EMBL/GenBank/DDBJ whole genome shotgun (WGS) entry which is preliminary data.</text>
</comment>
<reference evidence="3" key="2">
    <citation type="submission" date="2020-09" db="EMBL/GenBank/DDBJ databases">
        <authorList>
            <person name="Sun Q."/>
            <person name="Kim S."/>
        </authorList>
    </citation>
    <scope>NUCLEOTIDE SEQUENCE</scope>
    <source>
        <strain evidence="3">KCTC 12988</strain>
    </source>
</reference>
<dbReference type="SUPFAM" id="SSF53300">
    <property type="entry name" value="vWA-like"/>
    <property type="match status" value="1"/>
</dbReference>
<dbReference type="InterPro" id="IPR002035">
    <property type="entry name" value="VWF_A"/>
</dbReference>
<dbReference type="PANTHER" id="PTHR37464">
    <property type="entry name" value="BLL2463 PROTEIN"/>
    <property type="match status" value="1"/>
</dbReference>
<dbReference type="EMBL" id="BMXI01000013">
    <property type="protein sequence ID" value="GHC60025.1"/>
    <property type="molecule type" value="Genomic_DNA"/>
</dbReference>
<evidence type="ECO:0000259" key="2">
    <source>
        <dbReference type="PROSITE" id="PS50234"/>
    </source>
</evidence>
<dbReference type="PANTHER" id="PTHR37464:SF1">
    <property type="entry name" value="BLL2463 PROTEIN"/>
    <property type="match status" value="1"/>
</dbReference>
<dbReference type="InterPro" id="IPR011933">
    <property type="entry name" value="Double_TM_dom"/>
</dbReference>
<keyword evidence="1" id="KW-1133">Transmembrane helix</keyword>
<feature type="transmembrane region" description="Helical" evidence="1">
    <location>
        <begin position="58"/>
        <end position="76"/>
    </location>
</feature>
<keyword evidence="4" id="KW-1185">Reference proteome</keyword>
<dbReference type="AlphaFoldDB" id="A0A918TS31"/>
<evidence type="ECO:0000313" key="4">
    <source>
        <dbReference type="Proteomes" id="UP000644507"/>
    </source>
</evidence>
<dbReference type="Pfam" id="PF13519">
    <property type="entry name" value="VWA_2"/>
    <property type="match status" value="1"/>
</dbReference>
<dbReference type="Proteomes" id="UP000644507">
    <property type="component" value="Unassembled WGS sequence"/>
</dbReference>